<sequence>MRPQENRKNPQRIFSCTPHSYSMAGQSTLWVGTARMLRRAGFGVTGPEVDAAVARGWPGHLDAMLAADPDADPGALATP</sequence>
<gene>
    <name evidence="1" type="ORF">BST46_21910</name>
</gene>
<protein>
    <submittedName>
        <fullName evidence="1">Uncharacterized protein</fullName>
    </submittedName>
</protein>
<dbReference type="Proteomes" id="UP000192847">
    <property type="component" value="Unassembled WGS sequence"/>
</dbReference>
<comment type="caution">
    <text evidence="1">The sequence shown here is derived from an EMBL/GenBank/DDBJ whole genome shotgun (WGS) entry which is preliminary data.</text>
</comment>
<accession>A0ABX3TGN4</accession>
<feature type="non-terminal residue" evidence="1">
    <location>
        <position position="79"/>
    </location>
</feature>
<organism evidence="1 2">
    <name type="scientific">Mycobacterium timonense</name>
    <dbReference type="NCBI Taxonomy" id="701043"/>
    <lineage>
        <taxon>Bacteria</taxon>
        <taxon>Bacillati</taxon>
        <taxon>Actinomycetota</taxon>
        <taxon>Actinomycetes</taxon>
        <taxon>Mycobacteriales</taxon>
        <taxon>Mycobacteriaceae</taxon>
        <taxon>Mycobacterium</taxon>
        <taxon>Mycobacterium avium complex (MAC)</taxon>
    </lineage>
</organism>
<evidence type="ECO:0000313" key="1">
    <source>
        <dbReference type="EMBL" id="ORB77944.1"/>
    </source>
</evidence>
<dbReference type="EMBL" id="MVIL01000104">
    <property type="protein sequence ID" value="ORB77944.1"/>
    <property type="molecule type" value="Genomic_DNA"/>
</dbReference>
<proteinExistence type="predicted"/>
<name>A0ABX3TGN4_9MYCO</name>
<keyword evidence="2" id="KW-1185">Reference proteome</keyword>
<reference evidence="1 2" key="1">
    <citation type="submission" date="2017-02" db="EMBL/GenBank/DDBJ databases">
        <title>The new phylogeny of genus Mycobacterium.</title>
        <authorList>
            <person name="Tortoli E."/>
            <person name="Trovato A."/>
            <person name="Cirillo D.M."/>
        </authorList>
    </citation>
    <scope>NUCLEOTIDE SEQUENCE [LARGE SCALE GENOMIC DNA]</scope>
    <source>
        <strain evidence="1 2">CCUG 56329</strain>
    </source>
</reference>
<evidence type="ECO:0000313" key="2">
    <source>
        <dbReference type="Proteomes" id="UP000192847"/>
    </source>
</evidence>